<dbReference type="EMBL" id="JBHSKJ010000003">
    <property type="protein sequence ID" value="MFC5144549.1"/>
    <property type="molecule type" value="Genomic_DNA"/>
</dbReference>
<protein>
    <recommendedName>
        <fullName evidence="3">Secreted protein</fullName>
    </recommendedName>
</protein>
<dbReference type="Proteomes" id="UP001596222">
    <property type="component" value="Unassembled WGS sequence"/>
</dbReference>
<evidence type="ECO:0000313" key="1">
    <source>
        <dbReference type="EMBL" id="MFC5144549.1"/>
    </source>
</evidence>
<sequence>MLALRRVLAVEDIATEVRLTVSRLLGVKRGVLVAAVMVSAVAATPYAVASDVPGMRVAADADATTRAIAQTEPQVVEAAATVCGAGYTLRKAVPLPLGDPPRERLATLFAYENSGKGCAILDNNIGSKRYMYLKVCKVGGSSCDTNSGNFTEYAGPVRVSNFACAPVTAKMAKTSSSTPFINYKSDYVFPCG</sequence>
<evidence type="ECO:0000313" key="2">
    <source>
        <dbReference type="Proteomes" id="UP001596222"/>
    </source>
</evidence>
<comment type="caution">
    <text evidence="1">The sequence shown here is derived from an EMBL/GenBank/DDBJ whole genome shotgun (WGS) entry which is preliminary data.</text>
</comment>
<evidence type="ECO:0008006" key="3">
    <source>
        <dbReference type="Google" id="ProtNLM"/>
    </source>
</evidence>
<proteinExistence type="predicted"/>
<dbReference type="RefSeq" id="WP_382038442.1">
    <property type="nucleotide sequence ID" value="NZ_JBHSKJ010000003.1"/>
</dbReference>
<name>A0ABV9ZVM7_9ACTN</name>
<organism evidence="1 2">
    <name type="scientific">Streptomyces aureoversilis</name>
    <dbReference type="NCBI Taxonomy" id="67277"/>
    <lineage>
        <taxon>Bacteria</taxon>
        <taxon>Bacillati</taxon>
        <taxon>Actinomycetota</taxon>
        <taxon>Actinomycetes</taxon>
        <taxon>Kitasatosporales</taxon>
        <taxon>Streptomycetaceae</taxon>
        <taxon>Streptomyces</taxon>
    </lineage>
</organism>
<gene>
    <name evidence="1" type="ORF">ACFPP6_07615</name>
</gene>
<accession>A0ABV9ZVM7</accession>
<reference evidence="2" key="1">
    <citation type="journal article" date="2019" name="Int. J. Syst. Evol. Microbiol.">
        <title>The Global Catalogue of Microorganisms (GCM) 10K type strain sequencing project: providing services to taxonomists for standard genome sequencing and annotation.</title>
        <authorList>
            <consortium name="The Broad Institute Genomics Platform"/>
            <consortium name="The Broad Institute Genome Sequencing Center for Infectious Disease"/>
            <person name="Wu L."/>
            <person name="Ma J."/>
        </authorList>
    </citation>
    <scope>NUCLEOTIDE SEQUENCE [LARGE SCALE GENOMIC DNA]</scope>
    <source>
        <strain evidence="2">CGMCC 4.1641</strain>
    </source>
</reference>
<keyword evidence="2" id="KW-1185">Reference proteome</keyword>